<dbReference type="RefSeq" id="WP_148029756.1">
    <property type="nucleotide sequence ID" value="NZ_BAABFD010000018.1"/>
</dbReference>
<dbReference type="InterPro" id="IPR008920">
    <property type="entry name" value="TF_FadR/GntR_C"/>
</dbReference>
<dbReference type="SUPFAM" id="SSF46785">
    <property type="entry name" value="Winged helix' DNA-binding domain"/>
    <property type="match status" value="1"/>
</dbReference>
<evidence type="ECO:0000256" key="3">
    <source>
        <dbReference type="ARBA" id="ARBA00023163"/>
    </source>
</evidence>
<dbReference type="PRINTS" id="PR00035">
    <property type="entry name" value="HTHGNTR"/>
</dbReference>
<dbReference type="InterPro" id="IPR011711">
    <property type="entry name" value="GntR_C"/>
</dbReference>
<proteinExistence type="predicted"/>
<keyword evidence="2" id="KW-0238">DNA-binding</keyword>
<evidence type="ECO:0000313" key="6">
    <source>
        <dbReference type="Proteomes" id="UP001212498"/>
    </source>
</evidence>
<evidence type="ECO:0000256" key="2">
    <source>
        <dbReference type="ARBA" id="ARBA00023125"/>
    </source>
</evidence>
<comment type="caution">
    <text evidence="5">The sequence shown here is derived from an EMBL/GenBank/DDBJ whole genome shotgun (WGS) entry which is preliminary data.</text>
</comment>
<dbReference type="Proteomes" id="UP001212498">
    <property type="component" value="Unassembled WGS sequence"/>
</dbReference>
<dbReference type="PROSITE" id="PS50949">
    <property type="entry name" value="HTH_GNTR"/>
    <property type="match status" value="1"/>
</dbReference>
<dbReference type="SUPFAM" id="SSF48008">
    <property type="entry name" value="GntR ligand-binding domain-like"/>
    <property type="match status" value="1"/>
</dbReference>
<dbReference type="InterPro" id="IPR036388">
    <property type="entry name" value="WH-like_DNA-bd_sf"/>
</dbReference>
<accession>A0ABT4T1W8</accession>
<name>A0ABT4T1W8_9ACTN</name>
<dbReference type="InterPro" id="IPR036390">
    <property type="entry name" value="WH_DNA-bd_sf"/>
</dbReference>
<evidence type="ECO:0000256" key="1">
    <source>
        <dbReference type="ARBA" id="ARBA00023015"/>
    </source>
</evidence>
<dbReference type="CDD" id="cd07377">
    <property type="entry name" value="WHTH_GntR"/>
    <property type="match status" value="1"/>
</dbReference>
<dbReference type="SMART" id="SM00895">
    <property type="entry name" value="FCD"/>
    <property type="match status" value="1"/>
</dbReference>
<dbReference type="Pfam" id="PF00392">
    <property type="entry name" value="GntR"/>
    <property type="match status" value="1"/>
</dbReference>
<keyword evidence="3" id="KW-0804">Transcription</keyword>
<sequence>MAKAERTYELIRDLLLGSAYKPGDKLTEASLARAVGASRTPVREALRRLHTEGFIEWEHNIGARIPEWSPEDLWDLFTVRAQLEGAVAQRAAHRITAEELEQLRELSRRMEAMAEQAEPGHLDQIAELNGRFHQIVMNASRNQRLSSLLSALVQVPLVYRTFRQYDRDALSRSMAHHREVLVAFANRDGEWAQSIMQSHIYSARSTLTNMGRAKNPDTESD</sequence>
<reference evidence="5 6" key="1">
    <citation type="submission" date="2022-11" db="EMBL/GenBank/DDBJ databases">
        <title>Nonomuraea corallina sp. nov., a new species of the genus Nonomuraea isolated from sea side sediment in Thai sea.</title>
        <authorList>
            <person name="Ngamcharungchit C."/>
            <person name="Matsumoto A."/>
            <person name="Suriyachadkun C."/>
            <person name="Panbangred W."/>
            <person name="Inahashi Y."/>
            <person name="Intra B."/>
        </authorList>
    </citation>
    <scope>NUCLEOTIDE SEQUENCE [LARGE SCALE GENOMIC DNA]</scope>
    <source>
        <strain evidence="5 6">DSM 43553</strain>
    </source>
</reference>
<protein>
    <submittedName>
        <fullName evidence="5">GntR family transcriptional regulator</fullName>
    </submittedName>
</protein>
<dbReference type="Pfam" id="PF07729">
    <property type="entry name" value="FCD"/>
    <property type="match status" value="1"/>
</dbReference>
<organism evidence="5 6">
    <name type="scientific">Nonomuraea ferruginea</name>
    <dbReference type="NCBI Taxonomy" id="46174"/>
    <lineage>
        <taxon>Bacteria</taxon>
        <taxon>Bacillati</taxon>
        <taxon>Actinomycetota</taxon>
        <taxon>Actinomycetes</taxon>
        <taxon>Streptosporangiales</taxon>
        <taxon>Streptosporangiaceae</taxon>
        <taxon>Nonomuraea</taxon>
    </lineage>
</organism>
<dbReference type="InterPro" id="IPR000524">
    <property type="entry name" value="Tscrpt_reg_HTH_GntR"/>
</dbReference>
<keyword evidence="6" id="KW-1185">Reference proteome</keyword>
<dbReference type="SMART" id="SM00345">
    <property type="entry name" value="HTH_GNTR"/>
    <property type="match status" value="1"/>
</dbReference>
<gene>
    <name evidence="5" type="ORF">OUY24_22975</name>
</gene>
<evidence type="ECO:0000259" key="4">
    <source>
        <dbReference type="PROSITE" id="PS50949"/>
    </source>
</evidence>
<dbReference type="Gene3D" id="1.20.120.530">
    <property type="entry name" value="GntR ligand-binding domain-like"/>
    <property type="match status" value="1"/>
</dbReference>
<evidence type="ECO:0000313" key="5">
    <source>
        <dbReference type="EMBL" id="MDA0643502.1"/>
    </source>
</evidence>
<feature type="domain" description="HTH gntR-type" evidence="4">
    <location>
        <begin position="1"/>
        <end position="68"/>
    </location>
</feature>
<dbReference type="PANTHER" id="PTHR43537">
    <property type="entry name" value="TRANSCRIPTIONAL REGULATOR, GNTR FAMILY"/>
    <property type="match status" value="1"/>
</dbReference>
<dbReference type="PANTHER" id="PTHR43537:SF24">
    <property type="entry name" value="GLUCONATE OPERON TRANSCRIPTIONAL REPRESSOR"/>
    <property type="match status" value="1"/>
</dbReference>
<keyword evidence="1" id="KW-0805">Transcription regulation</keyword>
<dbReference type="EMBL" id="JAPNUD010000068">
    <property type="protein sequence ID" value="MDA0643502.1"/>
    <property type="molecule type" value="Genomic_DNA"/>
</dbReference>
<dbReference type="Gene3D" id="1.10.10.10">
    <property type="entry name" value="Winged helix-like DNA-binding domain superfamily/Winged helix DNA-binding domain"/>
    <property type="match status" value="1"/>
</dbReference>